<evidence type="ECO:0000259" key="6">
    <source>
        <dbReference type="PROSITE" id="PS50011"/>
    </source>
</evidence>
<feature type="domain" description="Protein kinase" evidence="6">
    <location>
        <begin position="173"/>
        <end position="453"/>
    </location>
</feature>
<dbReference type="CDD" id="cd05117">
    <property type="entry name" value="STKc_CAMK"/>
    <property type="match status" value="1"/>
</dbReference>
<dbReference type="InterPro" id="IPR008271">
    <property type="entry name" value="Ser/Thr_kinase_AS"/>
</dbReference>
<dbReference type="InterPro" id="IPR008984">
    <property type="entry name" value="SMAD_FHA_dom_sf"/>
</dbReference>
<evidence type="ECO:0000313" key="8">
    <source>
        <dbReference type="Proteomes" id="UP000249293"/>
    </source>
</evidence>
<dbReference type="GO" id="GO:0005524">
    <property type="term" value="F:ATP binding"/>
    <property type="evidence" value="ECO:0007669"/>
    <property type="project" value="UniProtKB-UniRule"/>
</dbReference>
<dbReference type="STRING" id="4909.A0A2U9R5J3"/>
<accession>A0A2U9R5J3</accession>
<feature type="binding site" evidence="4">
    <location>
        <position position="202"/>
    </location>
    <ligand>
        <name>ATP</name>
        <dbReference type="ChEBI" id="CHEBI:30616"/>
    </ligand>
</feature>
<dbReference type="Pfam" id="PF00069">
    <property type="entry name" value="Pkinase"/>
    <property type="match status" value="1"/>
</dbReference>
<evidence type="ECO:0000256" key="4">
    <source>
        <dbReference type="PROSITE-ProRule" id="PRU10141"/>
    </source>
</evidence>
<dbReference type="AlphaFoldDB" id="A0A2U9R5J3"/>
<dbReference type="VEuPathDB" id="FungiDB:C5L36_0C05680"/>
<comment type="similarity">
    <text evidence="1">Belongs to the protein kinase superfamily. CAMK Ser/Thr protein kinase family. CHEK2 subfamily.</text>
</comment>
<dbReference type="InterPro" id="IPR011009">
    <property type="entry name" value="Kinase-like_dom_sf"/>
</dbReference>
<dbReference type="KEGG" id="pkz:C5L36_0C05680"/>
<proteinExistence type="inferred from homology"/>
<evidence type="ECO:0000256" key="2">
    <source>
        <dbReference type="ARBA" id="ARBA00022741"/>
    </source>
</evidence>
<dbReference type="SMART" id="SM00240">
    <property type="entry name" value="FHA"/>
    <property type="match status" value="1"/>
</dbReference>
<dbReference type="PROSITE" id="PS50011">
    <property type="entry name" value="PROTEIN_KINASE_DOM"/>
    <property type="match status" value="1"/>
</dbReference>
<dbReference type="SUPFAM" id="SSF49879">
    <property type="entry name" value="SMAD/FHA domain"/>
    <property type="match status" value="1"/>
</dbReference>
<dbReference type="Proteomes" id="UP000249293">
    <property type="component" value="Chromosome 3"/>
</dbReference>
<dbReference type="PANTHER" id="PTHR24347">
    <property type="entry name" value="SERINE/THREONINE-PROTEIN KINASE"/>
    <property type="match status" value="1"/>
</dbReference>
<organism evidence="7 8">
    <name type="scientific">Pichia kudriavzevii</name>
    <name type="common">Yeast</name>
    <name type="synonym">Issatchenkia orientalis</name>
    <dbReference type="NCBI Taxonomy" id="4909"/>
    <lineage>
        <taxon>Eukaryota</taxon>
        <taxon>Fungi</taxon>
        <taxon>Dikarya</taxon>
        <taxon>Ascomycota</taxon>
        <taxon>Saccharomycotina</taxon>
        <taxon>Pichiomycetes</taxon>
        <taxon>Pichiales</taxon>
        <taxon>Pichiaceae</taxon>
        <taxon>Pichia</taxon>
    </lineage>
</organism>
<dbReference type="PROSITE" id="PS00107">
    <property type="entry name" value="PROTEIN_KINASE_ATP"/>
    <property type="match status" value="1"/>
</dbReference>
<keyword evidence="8" id="KW-1185">Reference proteome</keyword>
<evidence type="ECO:0000259" key="5">
    <source>
        <dbReference type="PROSITE" id="PS50006"/>
    </source>
</evidence>
<evidence type="ECO:0000313" key="7">
    <source>
        <dbReference type="EMBL" id="AWU76642.1"/>
    </source>
</evidence>
<feature type="domain" description="FHA" evidence="5">
    <location>
        <begin position="76"/>
        <end position="131"/>
    </location>
</feature>
<dbReference type="InterPro" id="IPR000719">
    <property type="entry name" value="Prot_kinase_dom"/>
</dbReference>
<evidence type="ECO:0000256" key="3">
    <source>
        <dbReference type="ARBA" id="ARBA00022840"/>
    </source>
</evidence>
<dbReference type="GO" id="GO:0030447">
    <property type="term" value="P:filamentous growth"/>
    <property type="evidence" value="ECO:0007669"/>
    <property type="project" value="UniProtKB-ARBA"/>
</dbReference>
<dbReference type="InterPro" id="IPR000253">
    <property type="entry name" value="FHA_dom"/>
</dbReference>
<evidence type="ECO:0000256" key="1">
    <source>
        <dbReference type="ARBA" id="ARBA00005575"/>
    </source>
</evidence>
<dbReference type="Gene3D" id="2.60.200.20">
    <property type="match status" value="1"/>
</dbReference>
<dbReference type="Pfam" id="PF00498">
    <property type="entry name" value="FHA"/>
    <property type="match status" value="1"/>
</dbReference>
<evidence type="ECO:0008006" key="9">
    <source>
        <dbReference type="Google" id="ProtNLM"/>
    </source>
</evidence>
<dbReference type="EMBL" id="CP028775">
    <property type="protein sequence ID" value="AWU76642.1"/>
    <property type="molecule type" value="Genomic_DNA"/>
</dbReference>
<dbReference type="OrthoDB" id="407410at2759"/>
<keyword evidence="3 4" id="KW-0067">ATP-binding</keyword>
<dbReference type="PROSITE" id="PS50006">
    <property type="entry name" value="FHA_DOMAIN"/>
    <property type="match status" value="1"/>
</dbReference>
<sequence>MSLNRIDMLQPGKKRQLKVSLGDPRLDFKESSAQEQNELERSTKRPKITNMAVFATLHSLNSSKYEDVNIPYKQLISIGRSSSKNNDIIIRENDCSSLHCQFVIGESLNNRSLILVKDFSSNGTYINDVIVGRNNSALLRDGDKISFASSLHFIVSYHDAFRSDVSSFFDEYILTNKVLGTGHYAQVKEARNRKTGVVCAVKIFNPTNISEDANQLNRELEILMNLNHPNIVGFYDKYIEPVNINSMTTFLVLEKVNGGELFNRIVTKGKLGQEETKEITRQLLQGLEYLHSKDIVHRDLKPENILLSIIPTRPNQKYKQPWDEGELSVQVKIADFGLAKSIGKFQFTTTLCGTPAYVAPEVLANSQYRKYNKSVDMWSVGVLLYVCLCGFPPFSEELGPPSMRQQILEAKFAFYSPYWDEIDDIALDLISRLLVVNPDKRLTVEQATLHPWFRQRHGRNECVDTQETVDTQEKYFDDIVSLKARQLSIRIPASSAGYPCEPITIQERVNTGLTDDKIVERFCKFNHKNDADSDMAM</sequence>
<dbReference type="SMART" id="SM00220">
    <property type="entry name" value="S_TKc"/>
    <property type="match status" value="1"/>
</dbReference>
<dbReference type="GeneID" id="40384437"/>
<dbReference type="GO" id="GO:0004672">
    <property type="term" value="F:protein kinase activity"/>
    <property type="evidence" value="ECO:0007669"/>
    <property type="project" value="InterPro"/>
</dbReference>
<protein>
    <recommendedName>
        <fullName evidence="9">DNA damage response protein kinase DUN1</fullName>
    </recommendedName>
</protein>
<reference evidence="7 8" key="1">
    <citation type="submission" date="2018-06" db="EMBL/GenBank/DDBJ databases">
        <title>Population genomics shows no distinction between pathogenic Candida krusei and environmental Pichia kudriavzevii: One species, four names.</title>
        <authorList>
            <person name="Douglass A.P."/>
            <person name="Offei B."/>
            <person name="Braun-Galleani S."/>
            <person name="Coughlan A.Y."/>
            <person name="Martos A."/>
            <person name="Ortiz-Merino R.A."/>
            <person name="Byrne K.P."/>
            <person name="Wolfe K.H."/>
        </authorList>
    </citation>
    <scope>NUCLEOTIDE SEQUENCE [LARGE SCALE GENOMIC DNA]</scope>
    <source>
        <strain evidence="7 8">CBS573</strain>
    </source>
</reference>
<dbReference type="RefSeq" id="XP_029322119.1">
    <property type="nucleotide sequence ID" value="XM_029466259.1"/>
</dbReference>
<dbReference type="Gene3D" id="1.10.510.10">
    <property type="entry name" value="Transferase(Phosphotransferase) domain 1"/>
    <property type="match status" value="1"/>
</dbReference>
<dbReference type="FunFam" id="1.10.510.10:FF:000571">
    <property type="entry name" value="Maternal embryonic leucine zipper kinase"/>
    <property type="match status" value="1"/>
</dbReference>
<keyword evidence="2 4" id="KW-0547">Nucleotide-binding</keyword>
<name>A0A2U9R5J3_PICKU</name>
<dbReference type="InterPro" id="IPR017441">
    <property type="entry name" value="Protein_kinase_ATP_BS"/>
</dbReference>
<gene>
    <name evidence="7" type="ORF">C5L36_0C05680</name>
</gene>
<dbReference type="SUPFAM" id="SSF56112">
    <property type="entry name" value="Protein kinase-like (PK-like)"/>
    <property type="match status" value="1"/>
</dbReference>
<dbReference type="PROSITE" id="PS00108">
    <property type="entry name" value="PROTEIN_KINASE_ST"/>
    <property type="match status" value="1"/>
</dbReference>